<evidence type="ECO:0000313" key="2">
    <source>
        <dbReference type="Proteomes" id="UP000241690"/>
    </source>
</evidence>
<dbReference type="RefSeq" id="XP_024770873.1">
    <property type="nucleotide sequence ID" value="XM_024913681.1"/>
</dbReference>
<dbReference type="Proteomes" id="UP000241690">
    <property type="component" value="Unassembled WGS sequence"/>
</dbReference>
<evidence type="ECO:0000313" key="1">
    <source>
        <dbReference type="EMBL" id="PTB51196.1"/>
    </source>
</evidence>
<name>A0A2T4A2A7_TRIHA</name>
<dbReference type="EMBL" id="KZ679686">
    <property type="protein sequence ID" value="PTB51196.1"/>
    <property type="molecule type" value="Genomic_DNA"/>
</dbReference>
<dbReference type="Gene3D" id="1.20.5.340">
    <property type="match status" value="1"/>
</dbReference>
<reference evidence="1 2" key="1">
    <citation type="submission" date="2016-07" db="EMBL/GenBank/DDBJ databases">
        <title>Multiple horizontal gene transfer events from other fungi enriched the ability of initially mycotrophic Trichoderma (Ascomycota) to feed on dead plant biomass.</title>
        <authorList>
            <consortium name="DOE Joint Genome Institute"/>
            <person name="Aerts A."/>
            <person name="Atanasova L."/>
            <person name="Chenthamara K."/>
            <person name="Zhang J."/>
            <person name="Grujic M."/>
            <person name="Henrissat B."/>
            <person name="Kuo A."/>
            <person name="Salamov A."/>
            <person name="Lipzen A."/>
            <person name="Labutti K."/>
            <person name="Barry K."/>
            <person name="Miao Y."/>
            <person name="Rahimi M.J."/>
            <person name="Shen Q."/>
            <person name="Grigoriev I.V."/>
            <person name="Kubicek C.P."/>
            <person name="Druzhinina I.S."/>
        </authorList>
    </citation>
    <scope>NUCLEOTIDE SEQUENCE [LARGE SCALE GENOMIC DNA]</scope>
    <source>
        <strain evidence="1 2">CBS 226.95</strain>
    </source>
</reference>
<dbReference type="AlphaFoldDB" id="A0A2T4A2A7"/>
<dbReference type="InterPro" id="IPR055530">
    <property type="entry name" value="DUF7104"/>
</dbReference>
<gene>
    <name evidence="1" type="ORF">M431DRAFT_237302</name>
</gene>
<keyword evidence="2" id="KW-1185">Reference proteome</keyword>
<proteinExistence type="predicted"/>
<accession>A0A2T4A2A7</accession>
<protein>
    <submittedName>
        <fullName evidence="1">Uncharacterized protein</fullName>
    </submittedName>
</protein>
<dbReference type="GeneID" id="36622244"/>
<sequence>MSILLERYEPQIQLTWDFVEAAASNPEYGLEIIELFLNRQRDQVQITEDMVKAAASKDYGGKEIIKTLS</sequence>
<organism evidence="1 2">
    <name type="scientific">Trichoderma harzianum CBS 226.95</name>
    <dbReference type="NCBI Taxonomy" id="983964"/>
    <lineage>
        <taxon>Eukaryota</taxon>
        <taxon>Fungi</taxon>
        <taxon>Dikarya</taxon>
        <taxon>Ascomycota</taxon>
        <taxon>Pezizomycotina</taxon>
        <taxon>Sordariomycetes</taxon>
        <taxon>Hypocreomycetidae</taxon>
        <taxon>Hypocreales</taxon>
        <taxon>Hypocreaceae</taxon>
        <taxon>Trichoderma</taxon>
    </lineage>
</organism>
<dbReference type="Pfam" id="PF23397">
    <property type="entry name" value="DUF7104"/>
    <property type="match status" value="2"/>
</dbReference>